<dbReference type="OrthoDB" id="5985335at2759"/>
<evidence type="ECO:0000313" key="2">
    <source>
        <dbReference type="EMBL" id="CAG9770137.1"/>
    </source>
</evidence>
<feature type="region of interest" description="Disordered" evidence="1">
    <location>
        <begin position="335"/>
        <end position="371"/>
    </location>
</feature>
<dbReference type="EMBL" id="OU892282">
    <property type="protein sequence ID" value="CAG9770137.1"/>
    <property type="molecule type" value="Genomic_DNA"/>
</dbReference>
<proteinExistence type="predicted"/>
<feature type="compositionally biased region" description="Basic and acidic residues" evidence="1">
    <location>
        <begin position="390"/>
        <end position="400"/>
    </location>
</feature>
<dbReference type="Proteomes" id="UP001152799">
    <property type="component" value="Chromosome 6"/>
</dbReference>
<feature type="region of interest" description="Disordered" evidence="1">
    <location>
        <begin position="384"/>
        <end position="405"/>
    </location>
</feature>
<gene>
    <name evidence="2" type="ORF">CEUTPL_LOCUS10594</name>
</gene>
<name>A0A9N9MYJ2_9CUCU</name>
<sequence length="458" mass="51589">MSSSLDEDEPMSSTSTLIPSDESEISGLAGVMKDLVRIMEMNITTDQSIEKIANPLQKNVVPTFDSENRQCNRCWDAVEGMFLDIMKEKENKLRKWISAKVLKTVGINSYLVMTSEGRVRYVHADHLKPSVLQPPDINGRDNPSASEAAVEVMENPEVSETITEYPVDRKSMENRGLKNNVPSSIEILEPKSPTPTFHTPKSPNKKDKCIKMVYSIAEIKMVYSIGERVELISIFFANHESAFRTADILNQRHPGIHVNRNYVLELVHKLRETGSVCNKKRDIANPAVNEAGEVAVLGHVTQDATLTIFGEKKYLRPGIDDDVLLQLLDADSSDVEGFEDGEENDEFEENVAENEENNVMDLDEDQEEDMDTLEEDQEENIEMLEEEAEETSRDGVRNEDLDWESDDDLPLSVYKAKLAGKNGKKKSKKSNYTWKNCSTLDGGISDSLMPTFICISQR</sequence>
<feature type="compositionally biased region" description="Acidic residues" evidence="1">
    <location>
        <begin position="1"/>
        <end position="10"/>
    </location>
</feature>
<accession>A0A9N9MYJ2</accession>
<organism evidence="2 3">
    <name type="scientific">Ceutorhynchus assimilis</name>
    <name type="common">cabbage seed weevil</name>
    <dbReference type="NCBI Taxonomy" id="467358"/>
    <lineage>
        <taxon>Eukaryota</taxon>
        <taxon>Metazoa</taxon>
        <taxon>Ecdysozoa</taxon>
        <taxon>Arthropoda</taxon>
        <taxon>Hexapoda</taxon>
        <taxon>Insecta</taxon>
        <taxon>Pterygota</taxon>
        <taxon>Neoptera</taxon>
        <taxon>Endopterygota</taxon>
        <taxon>Coleoptera</taxon>
        <taxon>Polyphaga</taxon>
        <taxon>Cucujiformia</taxon>
        <taxon>Curculionidae</taxon>
        <taxon>Ceutorhynchinae</taxon>
        <taxon>Ceutorhynchus</taxon>
    </lineage>
</organism>
<keyword evidence="3" id="KW-1185">Reference proteome</keyword>
<evidence type="ECO:0000256" key="1">
    <source>
        <dbReference type="SAM" id="MobiDB-lite"/>
    </source>
</evidence>
<reference evidence="2" key="1">
    <citation type="submission" date="2022-01" db="EMBL/GenBank/DDBJ databases">
        <authorList>
            <person name="King R."/>
        </authorList>
    </citation>
    <scope>NUCLEOTIDE SEQUENCE</scope>
</reference>
<dbReference type="AlphaFoldDB" id="A0A9N9MYJ2"/>
<feature type="region of interest" description="Disordered" evidence="1">
    <location>
        <begin position="1"/>
        <end position="20"/>
    </location>
</feature>
<evidence type="ECO:0000313" key="3">
    <source>
        <dbReference type="Proteomes" id="UP001152799"/>
    </source>
</evidence>
<protein>
    <submittedName>
        <fullName evidence="2">Uncharacterized protein</fullName>
    </submittedName>
</protein>